<evidence type="ECO:0000256" key="4">
    <source>
        <dbReference type="ARBA" id="ARBA00023136"/>
    </source>
</evidence>
<name>A0A1H2IDP4_9GAMM</name>
<dbReference type="InterPro" id="IPR000620">
    <property type="entry name" value="EamA_dom"/>
</dbReference>
<organism evidence="7 8">
    <name type="scientific">Geopseudomonas guangdongensis</name>
    <dbReference type="NCBI Taxonomy" id="1245526"/>
    <lineage>
        <taxon>Bacteria</taxon>
        <taxon>Pseudomonadati</taxon>
        <taxon>Pseudomonadota</taxon>
        <taxon>Gammaproteobacteria</taxon>
        <taxon>Pseudomonadales</taxon>
        <taxon>Pseudomonadaceae</taxon>
        <taxon>Geopseudomonas</taxon>
    </lineage>
</organism>
<evidence type="ECO:0000256" key="3">
    <source>
        <dbReference type="ARBA" id="ARBA00022989"/>
    </source>
</evidence>
<keyword evidence="3 5" id="KW-1133">Transmembrane helix</keyword>
<keyword evidence="8" id="KW-1185">Reference proteome</keyword>
<feature type="transmembrane region" description="Helical" evidence="5">
    <location>
        <begin position="108"/>
        <end position="125"/>
    </location>
</feature>
<feature type="transmembrane region" description="Helical" evidence="5">
    <location>
        <begin position="132"/>
        <end position="148"/>
    </location>
</feature>
<dbReference type="STRING" id="1245526.SAMN05216580_2908"/>
<evidence type="ECO:0000259" key="6">
    <source>
        <dbReference type="Pfam" id="PF00892"/>
    </source>
</evidence>
<protein>
    <submittedName>
        <fullName evidence="7">Permease of the drug/metabolite transporter (DMT) superfamily</fullName>
    </submittedName>
</protein>
<dbReference type="GO" id="GO:0016020">
    <property type="term" value="C:membrane"/>
    <property type="evidence" value="ECO:0007669"/>
    <property type="project" value="UniProtKB-SubCell"/>
</dbReference>
<dbReference type="OrthoDB" id="5565182at2"/>
<reference evidence="8" key="1">
    <citation type="submission" date="2016-10" db="EMBL/GenBank/DDBJ databases">
        <authorList>
            <person name="Varghese N."/>
            <person name="Submissions S."/>
        </authorList>
    </citation>
    <scope>NUCLEOTIDE SEQUENCE [LARGE SCALE GENOMIC DNA]</scope>
    <source>
        <strain evidence="8">CCTCC 2012022</strain>
    </source>
</reference>
<dbReference type="Pfam" id="PF00892">
    <property type="entry name" value="EamA"/>
    <property type="match status" value="2"/>
</dbReference>
<evidence type="ECO:0000256" key="1">
    <source>
        <dbReference type="ARBA" id="ARBA00004141"/>
    </source>
</evidence>
<feature type="transmembrane region" description="Helical" evidence="5">
    <location>
        <begin position="215"/>
        <end position="232"/>
    </location>
</feature>
<feature type="transmembrane region" description="Helical" evidence="5">
    <location>
        <begin position="85"/>
        <end position="102"/>
    </location>
</feature>
<feature type="transmembrane region" description="Helical" evidence="5">
    <location>
        <begin position="244"/>
        <end position="264"/>
    </location>
</feature>
<evidence type="ECO:0000256" key="2">
    <source>
        <dbReference type="ARBA" id="ARBA00022692"/>
    </source>
</evidence>
<comment type="subcellular location">
    <subcellularLocation>
        <location evidence="1">Membrane</location>
        <topology evidence="1">Multi-pass membrane protein</topology>
    </subcellularLocation>
</comment>
<gene>
    <name evidence="7" type="ORF">SAMN05216580_2908</name>
</gene>
<dbReference type="Gene3D" id="1.10.3730.20">
    <property type="match status" value="1"/>
</dbReference>
<dbReference type="PANTHER" id="PTHR22911:SF6">
    <property type="entry name" value="SOLUTE CARRIER FAMILY 35 MEMBER G1"/>
    <property type="match status" value="1"/>
</dbReference>
<feature type="transmembrane region" description="Helical" evidence="5">
    <location>
        <begin position="188"/>
        <end position="209"/>
    </location>
</feature>
<sequence length="292" mass="31385">MASPAPTATRQHRPGRGAALLALSALFFALMGVCIREATVLGVGNEMVVFFRNAVGVLFFLPLALTRGLAPLRTARPWSHLKRSACGLAAMYCYFYALAHLPLTDAMLFSYAAPVFTPLIAWWWLREPLTARMLLATAIGFAGVLLVAKPSGALVSAISLIGILASVMAACAFVSIREMSDSEPAFRIVFWFALFSALASALPLLWAWQPLQGEQWLLLIAAGLMASFGQLSMSQAYSYAPPGLIGPVAYLAIVFAGIIAWLRWDEVPSQASLLGAGLIFAAGLIPLLRRSR</sequence>
<keyword evidence="4 5" id="KW-0472">Membrane</keyword>
<proteinExistence type="predicted"/>
<feature type="transmembrane region" description="Helical" evidence="5">
    <location>
        <begin position="154"/>
        <end position="176"/>
    </location>
</feature>
<dbReference type="SUPFAM" id="SSF103481">
    <property type="entry name" value="Multidrug resistance efflux transporter EmrE"/>
    <property type="match status" value="2"/>
</dbReference>
<dbReference type="PANTHER" id="PTHR22911">
    <property type="entry name" value="ACYL-MALONYL CONDENSING ENZYME-RELATED"/>
    <property type="match status" value="1"/>
</dbReference>
<dbReference type="Proteomes" id="UP000243063">
    <property type="component" value="Chromosome I"/>
</dbReference>
<feature type="domain" description="EamA" evidence="6">
    <location>
        <begin position="160"/>
        <end position="282"/>
    </location>
</feature>
<accession>A0A1H2IDP4</accession>
<feature type="domain" description="EamA" evidence="6">
    <location>
        <begin position="16"/>
        <end position="147"/>
    </location>
</feature>
<evidence type="ECO:0000256" key="5">
    <source>
        <dbReference type="SAM" id="Phobius"/>
    </source>
</evidence>
<dbReference type="InterPro" id="IPR037185">
    <property type="entry name" value="EmrE-like"/>
</dbReference>
<evidence type="ECO:0000313" key="7">
    <source>
        <dbReference type="EMBL" id="SDU41958.1"/>
    </source>
</evidence>
<feature type="transmembrane region" description="Helical" evidence="5">
    <location>
        <begin position="48"/>
        <end position="65"/>
    </location>
</feature>
<dbReference type="EMBL" id="LT629780">
    <property type="protein sequence ID" value="SDU41958.1"/>
    <property type="molecule type" value="Genomic_DNA"/>
</dbReference>
<evidence type="ECO:0000313" key="8">
    <source>
        <dbReference type="Proteomes" id="UP000243063"/>
    </source>
</evidence>
<dbReference type="RefSeq" id="WP_090215888.1">
    <property type="nucleotide sequence ID" value="NZ_LT629780.1"/>
</dbReference>
<dbReference type="AlphaFoldDB" id="A0A1H2IDP4"/>
<keyword evidence="2 5" id="KW-0812">Transmembrane</keyword>
<feature type="transmembrane region" description="Helical" evidence="5">
    <location>
        <begin position="270"/>
        <end position="288"/>
    </location>
</feature>